<evidence type="ECO:0000313" key="6">
    <source>
        <dbReference type="EMBL" id="PZW43669.1"/>
    </source>
</evidence>
<dbReference type="SUPFAM" id="SSF47413">
    <property type="entry name" value="lambda repressor-like DNA-binding domains"/>
    <property type="match status" value="1"/>
</dbReference>
<dbReference type="GO" id="GO:0000976">
    <property type="term" value="F:transcription cis-regulatory region binding"/>
    <property type="evidence" value="ECO:0007669"/>
    <property type="project" value="TreeGrafter"/>
</dbReference>
<sequence>MTAAAPTTLTDVARHAGVSRATVSLVLRGSPLVAAGTQLRVREAVAAVGYVYNRGAATMRGTGTKTVGLLVTEIDNPFFAELTAGASAALDIAGYIPFLATTEESAARQDRAVQRLREHHVDGLILCPSMETRPAWIAGLAERGVRLVQVMRFVKDSIGDFAGPANEAGMEALTEHLIRLGHRRIAFAGAAVMHSGLRQRVAGVRAALRRHGLPAPLVLRTPATRAGGAEAAVRLCAMPERPSALMCCNDVVAFGAMQALRERGLGIGRDIAVTGVGDVPEAAACLPGLTTLATNPRGIGREAVRLLLRRIADPKAAPEHVALPVRLVVRGSTGGGNRSGEL</sequence>
<dbReference type="SUPFAM" id="SSF53822">
    <property type="entry name" value="Periplasmic binding protein-like I"/>
    <property type="match status" value="1"/>
</dbReference>
<accession>A0A2W7IBC3</accession>
<dbReference type="InterPro" id="IPR046335">
    <property type="entry name" value="LacI/GalR-like_sensor"/>
</dbReference>
<dbReference type="CDD" id="cd01392">
    <property type="entry name" value="HTH_LacI"/>
    <property type="match status" value="1"/>
</dbReference>
<dbReference type="Gene3D" id="1.10.260.40">
    <property type="entry name" value="lambda repressor-like DNA-binding domains"/>
    <property type="match status" value="1"/>
</dbReference>
<dbReference type="Gene3D" id="3.40.50.2300">
    <property type="match status" value="2"/>
</dbReference>
<dbReference type="InterPro" id="IPR028082">
    <property type="entry name" value="Peripla_BP_I"/>
</dbReference>
<dbReference type="RefSeq" id="WP_111398933.1">
    <property type="nucleotide sequence ID" value="NZ_QKYU01000015.1"/>
</dbReference>
<keyword evidence="7" id="KW-1185">Reference proteome</keyword>
<dbReference type="SMART" id="SM00354">
    <property type="entry name" value="HTH_LACI"/>
    <property type="match status" value="1"/>
</dbReference>
<dbReference type="Proteomes" id="UP000249688">
    <property type="component" value="Unassembled WGS sequence"/>
</dbReference>
<dbReference type="OrthoDB" id="9772505at2"/>
<comment type="caution">
    <text evidence="6">The sequence shown here is derived from an EMBL/GenBank/DDBJ whole genome shotgun (WGS) entry which is preliminary data.</text>
</comment>
<keyword evidence="1" id="KW-0678">Repressor</keyword>
<dbReference type="PROSITE" id="PS50932">
    <property type="entry name" value="HTH_LACI_2"/>
    <property type="match status" value="1"/>
</dbReference>
<dbReference type="EMBL" id="QKYU01000015">
    <property type="protein sequence ID" value="PZW43669.1"/>
    <property type="molecule type" value="Genomic_DNA"/>
</dbReference>
<proteinExistence type="predicted"/>
<protein>
    <submittedName>
        <fullName evidence="6">LacI family transcriptional regulator</fullName>
    </submittedName>
</protein>
<organism evidence="6 7">
    <name type="scientific">Humitalea rosea</name>
    <dbReference type="NCBI Taxonomy" id="990373"/>
    <lineage>
        <taxon>Bacteria</taxon>
        <taxon>Pseudomonadati</taxon>
        <taxon>Pseudomonadota</taxon>
        <taxon>Alphaproteobacteria</taxon>
        <taxon>Acetobacterales</taxon>
        <taxon>Roseomonadaceae</taxon>
        <taxon>Humitalea</taxon>
    </lineage>
</organism>
<evidence type="ECO:0000256" key="3">
    <source>
        <dbReference type="ARBA" id="ARBA00023125"/>
    </source>
</evidence>
<dbReference type="InterPro" id="IPR010982">
    <property type="entry name" value="Lambda_DNA-bd_dom_sf"/>
</dbReference>
<gene>
    <name evidence="6" type="ORF">C8P66_115134</name>
</gene>
<dbReference type="Pfam" id="PF13377">
    <property type="entry name" value="Peripla_BP_3"/>
    <property type="match status" value="1"/>
</dbReference>
<evidence type="ECO:0000313" key="7">
    <source>
        <dbReference type="Proteomes" id="UP000249688"/>
    </source>
</evidence>
<feature type="domain" description="HTH lacI-type" evidence="5">
    <location>
        <begin position="7"/>
        <end position="61"/>
    </location>
</feature>
<dbReference type="InterPro" id="IPR000843">
    <property type="entry name" value="HTH_LacI"/>
</dbReference>
<dbReference type="PANTHER" id="PTHR30146">
    <property type="entry name" value="LACI-RELATED TRANSCRIPTIONAL REPRESSOR"/>
    <property type="match status" value="1"/>
</dbReference>
<evidence type="ECO:0000259" key="5">
    <source>
        <dbReference type="PROSITE" id="PS50932"/>
    </source>
</evidence>
<keyword evidence="3" id="KW-0238">DNA-binding</keyword>
<dbReference type="GO" id="GO:0003700">
    <property type="term" value="F:DNA-binding transcription factor activity"/>
    <property type="evidence" value="ECO:0007669"/>
    <property type="project" value="TreeGrafter"/>
</dbReference>
<dbReference type="PROSITE" id="PS00356">
    <property type="entry name" value="HTH_LACI_1"/>
    <property type="match status" value="1"/>
</dbReference>
<dbReference type="AlphaFoldDB" id="A0A2W7IBC3"/>
<evidence type="ECO:0000256" key="2">
    <source>
        <dbReference type="ARBA" id="ARBA00023015"/>
    </source>
</evidence>
<evidence type="ECO:0000256" key="1">
    <source>
        <dbReference type="ARBA" id="ARBA00022491"/>
    </source>
</evidence>
<dbReference type="CDD" id="cd06289">
    <property type="entry name" value="PBP1_MalI-like"/>
    <property type="match status" value="1"/>
</dbReference>
<name>A0A2W7IBC3_9PROT</name>
<dbReference type="PANTHER" id="PTHR30146:SF148">
    <property type="entry name" value="HTH-TYPE TRANSCRIPTIONAL REPRESSOR PURR-RELATED"/>
    <property type="match status" value="1"/>
</dbReference>
<dbReference type="Pfam" id="PF00356">
    <property type="entry name" value="LacI"/>
    <property type="match status" value="1"/>
</dbReference>
<keyword evidence="2" id="KW-0805">Transcription regulation</keyword>
<keyword evidence="4" id="KW-0804">Transcription</keyword>
<reference evidence="6 7" key="1">
    <citation type="submission" date="2018-06" db="EMBL/GenBank/DDBJ databases">
        <title>Genomic Encyclopedia of Archaeal and Bacterial Type Strains, Phase II (KMG-II): from individual species to whole genera.</title>
        <authorList>
            <person name="Goeker M."/>
        </authorList>
    </citation>
    <scope>NUCLEOTIDE SEQUENCE [LARGE SCALE GENOMIC DNA]</scope>
    <source>
        <strain evidence="6 7">DSM 24525</strain>
    </source>
</reference>
<evidence type="ECO:0000256" key="4">
    <source>
        <dbReference type="ARBA" id="ARBA00023163"/>
    </source>
</evidence>